<dbReference type="RefSeq" id="WP_162349375.1">
    <property type="nucleotide sequence ID" value="NZ_QOVG01000004.1"/>
</dbReference>
<name>A0ABX0ADY4_9GAMM</name>
<keyword evidence="3" id="KW-1185">Reference proteome</keyword>
<organism evidence="2 3">
    <name type="scientific">Pseudoxanthomonas gei</name>
    <dbReference type="NCBI Taxonomy" id="1383030"/>
    <lineage>
        <taxon>Bacteria</taxon>
        <taxon>Pseudomonadati</taxon>
        <taxon>Pseudomonadota</taxon>
        <taxon>Gammaproteobacteria</taxon>
        <taxon>Lysobacterales</taxon>
        <taxon>Lysobacteraceae</taxon>
        <taxon>Pseudoxanthomonas</taxon>
    </lineage>
</organism>
<evidence type="ECO:0000259" key="1">
    <source>
        <dbReference type="SMART" id="SM00382"/>
    </source>
</evidence>
<comment type="caution">
    <text evidence="2">The sequence shown here is derived from an EMBL/GenBank/DDBJ whole genome shotgun (WGS) entry which is preliminary data.</text>
</comment>
<evidence type="ECO:0000313" key="2">
    <source>
        <dbReference type="EMBL" id="NDK38812.1"/>
    </source>
</evidence>
<dbReference type="SMART" id="SM00382">
    <property type="entry name" value="AAA"/>
    <property type="match status" value="1"/>
</dbReference>
<sequence>MNELELKRAVANAAGVELGEVTVKSRPGTQIKANGLWEGSCKPTAARTRVGLFLAQDRPDIAASGAVRRLTLALPFPEAVLVVAQPNSADQRADVVGYEDSLTAKALATSFGANIHLVPRPAFTRREWNAPPLGVEFLKESLKHAPNIVLQGPPGTGKSSIALELVRQLAESGGMTSAECRLGRIASEKGSMELLLADKDACNTPPVVWEFVQLHPGYSYDDLVRRVVPVSRDDGQIQLRVEDGLLPQMCQVAALREGPVILVLDEINRGNLAAILGEFVFAIDPGHRGTEVRLQYQGSGLSPTVAVPPNLWIIGTMNTADRSIALVDYAIRRRFRFIDVPASTEDLEAWYAGDSAKQQVALELFQQINSGIADRLKVGHAALFVAPSPDDEEWAAKVARRVAFEVFPILLEYEKEGLREQGTFTFRNLTLNMLNQREAAAKLRSEIRQALES</sequence>
<reference evidence="2 3" key="1">
    <citation type="submission" date="2018-07" db="EMBL/GenBank/DDBJ databases">
        <title>Whole genome Sequencing of Pseudoxanthomonas gei KCTC 32298 (T).</title>
        <authorList>
            <person name="Kumar S."/>
            <person name="Bansal K."/>
            <person name="Kaur A."/>
            <person name="Patil P."/>
            <person name="Sharma S."/>
            <person name="Patil P.B."/>
        </authorList>
    </citation>
    <scope>NUCLEOTIDE SEQUENCE [LARGE SCALE GENOMIC DNA]</scope>
    <source>
        <strain evidence="2 3">KCTC 32298</strain>
    </source>
</reference>
<dbReference type="InterPro" id="IPR052934">
    <property type="entry name" value="Methyl-DNA_Rec/Restrict_Enz"/>
</dbReference>
<accession>A0ABX0ADY4</accession>
<dbReference type="PANTHER" id="PTHR37291">
    <property type="entry name" value="5-METHYLCYTOSINE-SPECIFIC RESTRICTION ENZYME B"/>
    <property type="match status" value="1"/>
</dbReference>
<feature type="domain" description="AAA+ ATPase" evidence="1">
    <location>
        <begin position="144"/>
        <end position="341"/>
    </location>
</feature>
<gene>
    <name evidence="2" type="ORF">DT603_08170</name>
</gene>
<dbReference type="Proteomes" id="UP001429354">
    <property type="component" value="Unassembled WGS sequence"/>
</dbReference>
<evidence type="ECO:0000313" key="3">
    <source>
        <dbReference type="Proteomes" id="UP001429354"/>
    </source>
</evidence>
<dbReference type="SUPFAM" id="SSF52540">
    <property type="entry name" value="P-loop containing nucleoside triphosphate hydrolases"/>
    <property type="match status" value="1"/>
</dbReference>
<dbReference type="EMBL" id="QOVG01000004">
    <property type="protein sequence ID" value="NDK38812.1"/>
    <property type="molecule type" value="Genomic_DNA"/>
</dbReference>
<proteinExistence type="predicted"/>
<dbReference type="PANTHER" id="PTHR37291:SF1">
    <property type="entry name" value="TYPE IV METHYL-DIRECTED RESTRICTION ENZYME ECOKMCRB SUBUNIT"/>
    <property type="match status" value="1"/>
</dbReference>
<dbReference type="InterPro" id="IPR041664">
    <property type="entry name" value="AAA_16"/>
</dbReference>
<dbReference type="Pfam" id="PF13191">
    <property type="entry name" value="AAA_16"/>
    <property type="match status" value="1"/>
</dbReference>
<dbReference type="Gene3D" id="3.40.50.300">
    <property type="entry name" value="P-loop containing nucleotide triphosphate hydrolases"/>
    <property type="match status" value="1"/>
</dbReference>
<dbReference type="InterPro" id="IPR027417">
    <property type="entry name" value="P-loop_NTPase"/>
</dbReference>
<dbReference type="InterPro" id="IPR003593">
    <property type="entry name" value="AAA+_ATPase"/>
</dbReference>
<protein>
    <recommendedName>
        <fullName evidence="1">AAA+ ATPase domain-containing protein</fullName>
    </recommendedName>
</protein>